<dbReference type="InterPro" id="IPR013154">
    <property type="entry name" value="ADH-like_N"/>
</dbReference>
<evidence type="ECO:0000256" key="4">
    <source>
        <dbReference type="ARBA" id="ARBA00022833"/>
    </source>
</evidence>
<keyword evidence="4" id="KW-0862">Zinc</keyword>
<comment type="caution">
    <text evidence="9">The sequence shown here is derived from an EMBL/GenBank/DDBJ whole genome shotgun (WGS) entry which is preliminary data.</text>
</comment>
<dbReference type="Proteomes" id="UP001160334">
    <property type="component" value="Unassembled WGS sequence"/>
</dbReference>
<dbReference type="SUPFAM" id="SSF50129">
    <property type="entry name" value="GroES-like"/>
    <property type="match status" value="1"/>
</dbReference>
<dbReference type="Gene3D" id="3.90.180.10">
    <property type="entry name" value="Medium-chain alcohol dehydrogenases, catalytic domain"/>
    <property type="match status" value="1"/>
</dbReference>
<comment type="catalytic activity">
    <reaction evidence="6">
        <text>a secondary alcohol + NAD(+) = a ketone + NADH + H(+)</text>
        <dbReference type="Rhea" id="RHEA:10740"/>
        <dbReference type="ChEBI" id="CHEBI:15378"/>
        <dbReference type="ChEBI" id="CHEBI:17087"/>
        <dbReference type="ChEBI" id="CHEBI:35681"/>
        <dbReference type="ChEBI" id="CHEBI:57540"/>
        <dbReference type="ChEBI" id="CHEBI:57945"/>
        <dbReference type="EC" id="1.1.1.1"/>
    </reaction>
</comment>
<feature type="domain" description="Alcohol dehydrogenase-like N-terminal" evidence="8">
    <location>
        <begin position="28"/>
        <end position="138"/>
    </location>
</feature>
<dbReference type="EMBL" id="JARXVC010000004">
    <property type="protein sequence ID" value="MDH6280768.1"/>
    <property type="molecule type" value="Genomic_DNA"/>
</dbReference>
<sequence>MTETMRAARFHADTKTNVVEDVPIPEPGPGEVLVKVAYCGICRSDVSLLDGTFPAMLPVVTQGHESSGTIAKLGPGVQGWQVGDRVIPSAGRPDMKCRNCRRGDFVNCLNIQLMAFAYDGAWAECTVAQAGGLTKVPDNVPLEQAALLADAVSTPFGAVVNTGQVRIGESVGVWGVGGRSSIARSRIG</sequence>
<evidence type="ECO:0000256" key="7">
    <source>
        <dbReference type="ARBA" id="ARBA00049243"/>
    </source>
</evidence>
<evidence type="ECO:0000256" key="5">
    <source>
        <dbReference type="ARBA" id="ARBA00023002"/>
    </source>
</evidence>
<name>A0ABT6M8Y6_9NOCA</name>
<evidence type="ECO:0000313" key="9">
    <source>
        <dbReference type="EMBL" id="MDH6280768.1"/>
    </source>
</evidence>
<proteinExistence type="predicted"/>
<evidence type="ECO:0000259" key="8">
    <source>
        <dbReference type="Pfam" id="PF08240"/>
    </source>
</evidence>
<evidence type="ECO:0000313" key="10">
    <source>
        <dbReference type="Proteomes" id="UP001160334"/>
    </source>
</evidence>
<organism evidence="9 10">
    <name type="scientific">Prescottella agglutinans</name>
    <dbReference type="NCBI Taxonomy" id="1644129"/>
    <lineage>
        <taxon>Bacteria</taxon>
        <taxon>Bacillati</taxon>
        <taxon>Actinomycetota</taxon>
        <taxon>Actinomycetes</taxon>
        <taxon>Mycobacteriales</taxon>
        <taxon>Nocardiaceae</taxon>
        <taxon>Prescottella</taxon>
    </lineage>
</organism>
<protein>
    <recommendedName>
        <fullName evidence="2">alcohol dehydrogenase</fullName>
        <ecNumber evidence="2">1.1.1.1</ecNumber>
    </recommendedName>
</protein>
<dbReference type="Pfam" id="PF08240">
    <property type="entry name" value="ADH_N"/>
    <property type="match status" value="1"/>
</dbReference>
<keyword evidence="5" id="KW-0560">Oxidoreductase</keyword>
<dbReference type="PROSITE" id="PS00059">
    <property type="entry name" value="ADH_ZINC"/>
    <property type="match status" value="1"/>
</dbReference>
<reference evidence="9 10" key="1">
    <citation type="submission" date="2023-04" db="EMBL/GenBank/DDBJ databases">
        <title>Forest soil microbial communities from Buena Vista Peninsula, Colon Province, Panama.</title>
        <authorList>
            <person name="Bouskill N."/>
        </authorList>
    </citation>
    <scope>NUCLEOTIDE SEQUENCE [LARGE SCALE GENOMIC DNA]</scope>
    <source>
        <strain evidence="9 10">CFH S0262</strain>
    </source>
</reference>
<evidence type="ECO:0000256" key="2">
    <source>
        <dbReference type="ARBA" id="ARBA00013190"/>
    </source>
</evidence>
<dbReference type="PANTHER" id="PTHR42940">
    <property type="entry name" value="ALCOHOL DEHYDROGENASE 1-RELATED"/>
    <property type="match status" value="1"/>
</dbReference>
<dbReference type="InterPro" id="IPR011032">
    <property type="entry name" value="GroES-like_sf"/>
</dbReference>
<dbReference type="PANTHER" id="PTHR42940:SF8">
    <property type="entry name" value="VACUOLAR PROTEIN SORTING-ASSOCIATED PROTEIN 11"/>
    <property type="match status" value="1"/>
</dbReference>
<evidence type="ECO:0000256" key="1">
    <source>
        <dbReference type="ARBA" id="ARBA00001947"/>
    </source>
</evidence>
<keyword evidence="3" id="KW-0479">Metal-binding</keyword>
<comment type="cofactor">
    <cofactor evidence="1">
        <name>Zn(2+)</name>
        <dbReference type="ChEBI" id="CHEBI:29105"/>
    </cofactor>
</comment>
<evidence type="ECO:0000256" key="6">
    <source>
        <dbReference type="ARBA" id="ARBA00049164"/>
    </source>
</evidence>
<dbReference type="InterPro" id="IPR002328">
    <property type="entry name" value="ADH_Zn_CS"/>
</dbReference>
<evidence type="ECO:0000256" key="3">
    <source>
        <dbReference type="ARBA" id="ARBA00022723"/>
    </source>
</evidence>
<comment type="catalytic activity">
    <reaction evidence="7">
        <text>a primary alcohol + NAD(+) = an aldehyde + NADH + H(+)</text>
        <dbReference type="Rhea" id="RHEA:10736"/>
        <dbReference type="ChEBI" id="CHEBI:15378"/>
        <dbReference type="ChEBI" id="CHEBI:15734"/>
        <dbReference type="ChEBI" id="CHEBI:17478"/>
        <dbReference type="ChEBI" id="CHEBI:57540"/>
        <dbReference type="ChEBI" id="CHEBI:57945"/>
        <dbReference type="EC" id="1.1.1.1"/>
    </reaction>
</comment>
<keyword evidence="10" id="KW-1185">Reference proteome</keyword>
<dbReference type="EC" id="1.1.1.1" evidence="2"/>
<accession>A0ABT6M8Y6</accession>
<gene>
    <name evidence="9" type="ORF">M2280_001981</name>
</gene>